<dbReference type="SMART" id="SM00564">
    <property type="entry name" value="PQQ"/>
    <property type="match status" value="7"/>
</dbReference>
<dbReference type="PANTHER" id="PTHR14139">
    <property type="entry name" value="CALSYNTENIN"/>
    <property type="match status" value="1"/>
</dbReference>
<reference evidence="2" key="1">
    <citation type="journal article" date="2023" name="Plants (Basel)">
        <title>Genomic Analysis of Leptolyngbya boryana CZ1 Reveals Efficient Carbon Fixation Modules.</title>
        <authorList>
            <person name="Bai X."/>
            <person name="Wang H."/>
            <person name="Cheng W."/>
            <person name="Wang J."/>
            <person name="Ma M."/>
            <person name="Hu H."/>
            <person name="Song Z."/>
            <person name="Ma H."/>
            <person name="Fan Y."/>
            <person name="Du C."/>
            <person name="Xu J."/>
        </authorList>
    </citation>
    <scope>NUCLEOTIDE SEQUENCE</scope>
    <source>
        <strain evidence="2">CZ1</strain>
    </source>
</reference>
<organism evidence="2">
    <name type="scientific">Leptolyngbya boryana CZ1</name>
    <dbReference type="NCBI Taxonomy" id="3060204"/>
    <lineage>
        <taxon>Bacteria</taxon>
        <taxon>Bacillati</taxon>
        <taxon>Cyanobacteriota</taxon>
        <taxon>Cyanophyceae</taxon>
        <taxon>Leptolyngbyales</taxon>
        <taxon>Leptolyngbyaceae</taxon>
        <taxon>Leptolyngbya group</taxon>
        <taxon>Leptolyngbya</taxon>
    </lineage>
</organism>
<dbReference type="SUPFAM" id="SSF69304">
    <property type="entry name" value="Tricorn protease N-terminal domain"/>
    <property type="match status" value="1"/>
</dbReference>
<dbReference type="Pfam" id="PF14252">
    <property type="entry name" value="DUF4347"/>
    <property type="match status" value="1"/>
</dbReference>
<reference evidence="2" key="2">
    <citation type="submission" date="2023-07" db="EMBL/GenBank/DDBJ databases">
        <authorList>
            <person name="Bai X.-H."/>
            <person name="Wang H.-H."/>
            <person name="Wang J."/>
            <person name="Ma M.-Y."/>
            <person name="Hu H.-H."/>
            <person name="Song Z.-L."/>
            <person name="Ma H.-G."/>
            <person name="Fan Y."/>
            <person name="Du C.-Y."/>
            <person name="Xu J.-C."/>
        </authorList>
    </citation>
    <scope>NUCLEOTIDE SEQUENCE</scope>
    <source>
        <strain evidence="2">CZ1</strain>
    </source>
</reference>
<dbReference type="RefSeq" id="WP_316427752.1">
    <property type="nucleotide sequence ID" value="NZ_CP130144.1"/>
</dbReference>
<name>A0AA97AUS4_LEPBY</name>
<dbReference type="PRINTS" id="PR00313">
    <property type="entry name" value="CABNDNGRPT"/>
</dbReference>
<dbReference type="Pfam" id="PF00353">
    <property type="entry name" value="HemolysinCabind"/>
    <property type="match status" value="6"/>
</dbReference>
<dbReference type="PANTHER" id="PTHR14139:SF2">
    <property type="entry name" value="CALSYNTENIN-1"/>
    <property type="match status" value="1"/>
</dbReference>
<dbReference type="SUPFAM" id="SSF63825">
    <property type="entry name" value="YWTD domain"/>
    <property type="match status" value="1"/>
</dbReference>
<feature type="domain" description="DUF4347" evidence="1">
    <location>
        <begin position="21"/>
        <end position="182"/>
    </location>
</feature>
<evidence type="ECO:0000259" key="1">
    <source>
        <dbReference type="Pfam" id="PF14252"/>
    </source>
</evidence>
<proteinExistence type="predicted"/>
<evidence type="ECO:0000313" key="2">
    <source>
        <dbReference type="EMBL" id="WNZ46765.1"/>
    </source>
</evidence>
<protein>
    <submittedName>
        <fullName evidence="2">DUF4347 domain-containing protein</fullName>
    </submittedName>
</protein>
<dbReference type="InterPro" id="IPR025592">
    <property type="entry name" value="DUF4347"/>
</dbReference>
<accession>A0AA97AUS4</accession>
<dbReference type="GO" id="GO:0005509">
    <property type="term" value="F:calcium ion binding"/>
    <property type="evidence" value="ECO:0007669"/>
    <property type="project" value="InterPro"/>
</dbReference>
<sequence>MSASAPQFDAAVLNHCERAEIAFVDPSVPEVSSLVAGVRSQIEVILLDGDRDGIVQIAEVLENRRQIKAIHLISHGTPGAILIGTAQLSAETMRIYARSLMQWSEALSADAEILIYGCEVAQGAEALLQQMSELTGATIAASATKTGCAELGGNWELEVRTGECQTELAFGMEARARYRSILANDPVIVTGATTYNAPRNLANVDGVLYFSAVSGSGTELWRVDPVTGNATLVSDIVSGSSSSSPTNLTNVNGTLYFSATTPTSGRELWKFDPVTGTTSIVGDINLNTGNADPQELINIGGTLYFSATDGTGRKLWKVDPTNGQAQLVANAGSSPTSLTNVNGTLYFAATTSTNGTELWKIDPVTGLASLAADIRPGTGGSSLTNLTNVNGILYFSASGNDANGTELWKFDPNSGQATLVNDIRSGSLGSLPASLTDVNGTLYFTADDGTNGRELWRVDPTTGQASLVANINSTGSALTNTTTTELINVNGTLYFTADDGTNGRELWKVDPATGQASMVRNINAGSASSDPQSLINVDGTLYFTATNGSTTGQNGRELWKVDPTTGQAALAKDIRVGTSGSGAANLTNVNGTLYFSANDGSGDLLWKLEPPTPLTLDLNGASAGVNFTATFTENGAATTLTSSTLAITNSDTEIDRATITIANFVAGQDELLFTNQNGITGSFTNGVLTLTGTSSIANYQTALKSITYRNLSDNPNTTNRQIQFVLFDDTRSSPVATTTVSITALNDSPVLNAPTSQGFIPSGLTPVSGISINDIDANNAIPLNVIVSVGTGTISLGTVTGITFVSGDGSDDQSFEIRGSLSDLNTALASLSYRANGSSTDTLSITVNDNGNGDNGITPIQVNRSIELRPPIALDLNGANPGINFATSFTENGTATLASSGLTITSSNSNMTGAMITIANFVAAQDELLFVNQNGITGSFNNGVLTLTGTTSIANYQTALKSITYRNLSDNPNTTNRQIQFVLLDGTQTSPPATTTLSITAVNDAPLLSIPGIQNVAENSSTAIAGISINDVDANNAIPLTVTLSAGTGTLSLGVVNGISFITGDGSDDQSFQIRGSLDNLNTALASLSYRSTAATGDTISVTVNDNGNGDSGTTAFQVSQSIVVNVGNNINGTNADETFTLTLRTDQLNAGGGNDTVSALYEQVLQNDRVDGGSGNDRFVLSFGNVALTVNPADTSNQISGVAGLTVQNFEEFDFSQYIGAIAFTGTSARDWFIGGFGNDRITVDYAQVLQDDQLNGGNGRDRFVLNNGSAAITVDMTNFNSQITNVPGLVIRNFEEFDFSGYAGAITFSGSAAADSVWGGSGNDILNGNSGNDTLSGGGGTNTLIGGFGNDTYLIQSASDTITELANQGIDSVISSVSYTLSADVENLTLTGSVAIDGTGNDLANILVGNAGNNRLTGGAGNDRLDGSLGADTLIGGLGDDTYVVDNLADVIVEALNQGIDSVNASVNWILSDNVENLTLTGNAQNGTGNALNNQIFGNNENNTLIGLAGADNLRGNAGADILIGGLGNDTIDLGLDQEIDLVIYAAGDGRDTVTNFRRGVGGDQLRIDSAINIDVVDNGATTSIYLRNQSLGFGKGTQLMVLMSTTGFNSSNISQNVAIGNQATFFFA</sequence>
<gene>
    <name evidence="2" type="ORF">Q2T42_02790</name>
</gene>
<dbReference type="PROSITE" id="PS00330">
    <property type="entry name" value="HEMOLYSIN_CALCIUM"/>
    <property type="match status" value="2"/>
</dbReference>
<dbReference type="EMBL" id="CP130144">
    <property type="protein sequence ID" value="WNZ46765.1"/>
    <property type="molecule type" value="Genomic_DNA"/>
</dbReference>
<dbReference type="InterPro" id="IPR018391">
    <property type="entry name" value="PQQ_b-propeller_rpt"/>
</dbReference>
<dbReference type="InterPro" id="IPR001343">
    <property type="entry name" value="Hemolysn_Ca-bd"/>
</dbReference>
<dbReference type="SUPFAM" id="SSF51120">
    <property type="entry name" value="beta-Roll"/>
    <property type="match status" value="3"/>
</dbReference>
<dbReference type="Gene3D" id="2.150.10.10">
    <property type="entry name" value="Serralysin-like metalloprotease, C-terminal"/>
    <property type="match status" value="2"/>
</dbReference>
<dbReference type="InterPro" id="IPR011049">
    <property type="entry name" value="Serralysin-like_metalloprot_C"/>
</dbReference>
<dbReference type="InterPro" id="IPR018511">
    <property type="entry name" value="Hemolysin-typ_Ca-bd_CS"/>
</dbReference>